<evidence type="ECO:0000256" key="8">
    <source>
        <dbReference type="ARBA" id="ARBA00022975"/>
    </source>
</evidence>
<keyword evidence="5 11" id="KW-0547">Nucleotide-binding</keyword>
<dbReference type="EMBL" id="JACOSL010000031">
    <property type="protein sequence ID" value="MBI1756481.1"/>
    <property type="molecule type" value="Genomic_DNA"/>
</dbReference>
<keyword evidence="6 11" id="KW-0067">ATP-binding</keyword>
<dbReference type="InterPro" id="IPR036480">
    <property type="entry name" value="CarbP_synth_ssu_N_sf"/>
</dbReference>
<keyword evidence="7 11" id="KW-0315">Glutamine amidotransferase</keyword>
<keyword evidence="8 11" id="KW-0665">Pyrimidine biosynthesis</keyword>
<feature type="binding site" evidence="11">
    <location>
        <position position="45"/>
    </location>
    <ligand>
        <name>L-glutamine</name>
        <dbReference type="ChEBI" id="CHEBI:58359"/>
    </ligand>
</feature>
<feature type="binding site" evidence="11">
    <location>
        <position position="232"/>
    </location>
    <ligand>
        <name>L-glutamine</name>
        <dbReference type="ChEBI" id="CHEBI:58359"/>
    </ligand>
</feature>
<evidence type="ECO:0000313" key="14">
    <source>
        <dbReference type="Proteomes" id="UP000727962"/>
    </source>
</evidence>
<dbReference type="Gene3D" id="3.40.50.880">
    <property type="match status" value="1"/>
</dbReference>
<feature type="binding site" evidence="11">
    <location>
        <position position="258"/>
    </location>
    <ligand>
        <name>L-glutamine</name>
        <dbReference type="ChEBI" id="CHEBI:58359"/>
    </ligand>
</feature>
<feature type="region of interest" description="CPSase" evidence="11">
    <location>
        <begin position="1"/>
        <end position="181"/>
    </location>
</feature>
<feature type="domain" description="Carbamoyl-phosphate synthase small subunit N-terminal" evidence="12">
    <location>
        <begin position="1"/>
        <end position="131"/>
    </location>
</feature>
<evidence type="ECO:0000313" key="13">
    <source>
        <dbReference type="EMBL" id="MBI1756481.1"/>
    </source>
</evidence>
<comment type="caution">
    <text evidence="13">The sequence shown here is derived from an EMBL/GenBank/DDBJ whole genome shotgun (WGS) entry which is preliminary data.</text>
</comment>
<dbReference type="InterPro" id="IPR002474">
    <property type="entry name" value="CarbamoylP_synth_ssu_N"/>
</dbReference>
<feature type="binding site" evidence="11">
    <location>
        <position position="301"/>
    </location>
    <ligand>
        <name>L-glutamine</name>
        <dbReference type="ChEBI" id="CHEBI:58359"/>
    </ligand>
</feature>
<name>A0A931PWB6_FIMGI</name>
<comment type="pathway">
    <text evidence="1 11">Pyrimidine metabolism; UMP biosynthesis via de novo pathway; (S)-dihydroorotate from bicarbonate: step 1/3.</text>
</comment>
<evidence type="ECO:0000256" key="11">
    <source>
        <dbReference type="HAMAP-Rule" id="MF_01209"/>
    </source>
</evidence>
<evidence type="ECO:0000259" key="12">
    <source>
        <dbReference type="SMART" id="SM01097"/>
    </source>
</evidence>
<dbReference type="InterPro" id="IPR029062">
    <property type="entry name" value="Class_I_gatase-like"/>
</dbReference>
<dbReference type="PROSITE" id="PS51273">
    <property type="entry name" value="GATASE_TYPE_1"/>
    <property type="match status" value="1"/>
</dbReference>
<dbReference type="Proteomes" id="UP000727962">
    <property type="component" value="Unassembled WGS sequence"/>
</dbReference>
<dbReference type="PRINTS" id="PR00099">
    <property type="entry name" value="CPSGATASE"/>
</dbReference>
<dbReference type="NCBIfam" id="TIGR01368">
    <property type="entry name" value="CPSaseIIsmall"/>
    <property type="match status" value="1"/>
</dbReference>
<dbReference type="AlphaFoldDB" id="A0A931PWB6"/>
<dbReference type="PRINTS" id="PR00096">
    <property type="entry name" value="GATASE"/>
</dbReference>
<reference evidence="13" key="1">
    <citation type="submission" date="2020-07" db="EMBL/GenBank/DDBJ databases">
        <title>Huge and variable diversity of episymbiotic CPR bacteria and DPANN archaea in groundwater ecosystems.</title>
        <authorList>
            <person name="He C.Y."/>
            <person name="Keren R."/>
            <person name="Whittaker M."/>
            <person name="Farag I.F."/>
            <person name="Doudna J."/>
            <person name="Cate J.H.D."/>
            <person name="Banfield J.F."/>
        </authorList>
    </citation>
    <scope>NUCLEOTIDE SEQUENCE</scope>
    <source>
        <strain evidence="13">NC_groundwater_17_Pr7_B-0.1um_64_12</strain>
    </source>
</reference>
<dbReference type="SMART" id="SM01097">
    <property type="entry name" value="CPSase_sm_chain"/>
    <property type="match status" value="1"/>
</dbReference>
<feature type="binding site" evidence="11">
    <location>
        <position position="261"/>
    </location>
    <ligand>
        <name>L-glutamine</name>
        <dbReference type="ChEBI" id="CHEBI:58359"/>
    </ligand>
</feature>
<comment type="similarity">
    <text evidence="3 11">Belongs to the CarA family.</text>
</comment>
<keyword evidence="11" id="KW-0028">Amino-acid biosynthesis</keyword>
<feature type="active site" evidence="11">
    <location>
        <position position="344"/>
    </location>
</feature>
<dbReference type="SUPFAM" id="SSF52317">
    <property type="entry name" value="Class I glutamine amidotransferase-like"/>
    <property type="match status" value="1"/>
</dbReference>
<feature type="binding site" evidence="11">
    <location>
        <position position="302"/>
    </location>
    <ligand>
        <name>L-glutamine</name>
        <dbReference type="ChEBI" id="CHEBI:58359"/>
    </ligand>
</feature>
<comment type="catalytic activity">
    <reaction evidence="10 11">
        <text>L-glutamine + H2O = L-glutamate + NH4(+)</text>
        <dbReference type="Rhea" id="RHEA:15889"/>
        <dbReference type="ChEBI" id="CHEBI:15377"/>
        <dbReference type="ChEBI" id="CHEBI:28938"/>
        <dbReference type="ChEBI" id="CHEBI:29985"/>
        <dbReference type="ChEBI" id="CHEBI:58359"/>
    </reaction>
</comment>
<evidence type="ECO:0000256" key="7">
    <source>
        <dbReference type="ARBA" id="ARBA00022962"/>
    </source>
</evidence>
<dbReference type="SUPFAM" id="SSF52021">
    <property type="entry name" value="Carbamoyl phosphate synthetase, small subunit N-terminal domain"/>
    <property type="match status" value="1"/>
</dbReference>
<dbReference type="PRINTS" id="PR00097">
    <property type="entry name" value="ANTSNTHASEII"/>
</dbReference>
<keyword evidence="4 11" id="KW-0436">Ligase</keyword>
<dbReference type="FunFam" id="3.50.30.20:FF:000001">
    <property type="entry name" value="Carbamoyl-phosphate synthase small chain"/>
    <property type="match status" value="1"/>
</dbReference>
<evidence type="ECO:0000256" key="2">
    <source>
        <dbReference type="ARBA" id="ARBA00005077"/>
    </source>
</evidence>
<dbReference type="EC" id="6.3.5.5" evidence="11"/>
<dbReference type="GO" id="GO:0006541">
    <property type="term" value="P:glutamine metabolic process"/>
    <property type="evidence" value="ECO:0007669"/>
    <property type="project" value="InterPro"/>
</dbReference>
<dbReference type="PANTHER" id="PTHR43418">
    <property type="entry name" value="MULTIFUNCTIONAL TRYPTOPHAN BIOSYNTHESIS PROTEIN-RELATED"/>
    <property type="match status" value="1"/>
</dbReference>
<dbReference type="GO" id="GO:0005524">
    <property type="term" value="F:ATP binding"/>
    <property type="evidence" value="ECO:0007669"/>
    <property type="project" value="UniProtKB-UniRule"/>
</dbReference>
<feature type="active site" description="Nucleophile" evidence="11">
    <location>
        <position position="257"/>
    </location>
</feature>
<organism evidence="13 14">
    <name type="scientific">Fimbriimonas ginsengisoli</name>
    <dbReference type="NCBI Taxonomy" id="1005039"/>
    <lineage>
        <taxon>Bacteria</taxon>
        <taxon>Bacillati</taxon>
        <taxon>Armatimonadota</taxon>
        <taxon>Fimbriimonadia</taxon>
        <taxon>Fimbriimonadales</taxon>
        <taxon>Fimbriimonadaceae</taxon>
        <taxon>Fimbriimonas</taxon>
    </lineage>
</organism>
<evidence type="ECO:0000256" key="9">
    <source>
        <dbReference type="ARBA" id="ARBA00048816"/>
    </source>
</evidence>
<feature type="binding site" evidence="11">
    <location>
        <position position="230"/>
    </location>
    <ligand>
        <name>L-glutamine</name>
        <dbReference type="ChEBI" id="CHEBI:58359"/>
    </ligand>
</feature>
<evidence type="ECO:0000256" key="6">
    <source>
        <dbReference type="ARBA" id="ARBA00022840"/>
    </source>
</evidence>
<dbReference type="Pfam" id="PF00988">
    <property type="entry name" value="CPSase_sm_chain"/>
    <property type="match status" value="1"/>
</dbReference>
<dbReference type="InterPro" id="IPR035686">
    <property type="entry name" value="CPSase_GATase1"/>
</dbReference>
<proteinExistence type="inferred from homology"/>
<dbReference type="GO" id="GO:0006526">
    <property type="term" value="P:L-arginine biosynthetic process"/>
    <property type="evidence" value="ECO:0007669"/>
    <property type="project" value="UniProtKB-UniRule"/>
</dbReference>
<dbReference type="InterPro" id="IPR050472">
    <property type="entry name" value="Anth_synth/Amidotransfase"/>
</dbReference>
<sequence>MKRFLILSDGTVLEGQALGADATTVGEVVFNTGMTGYQEILTDPSYAGQIVLLTYPLIGNYGINDDDFESDRLQPAGLIVKEACDAPSNWRSTRSIDALMRERGLTGVQGLDTRSITKRIRTGGVVMGAVTDSIEEGRAALAATAAYDDTDFVFKVTTKAPYKWGRSGKESVETPDEPDRPRLVMIDCGLKFNILRRFWAAGCRPIVLPATVTADEVLAWQPGGVCLSPGPGDPARLGSVIQAVRDLLGKTPIFGICLGNQLLCHAVGGRTFKLKFGHRGSNHPVKDLASGRVTITSQNHGYAVDPDSLRGTRAEVTQLNLNDGTVEGIRLKDCEAMSIQYHPEAAPGPWDSRPYFTEFVERLRAGTVGV</sequence>
<protein>
    <recommendedName>
        <fullName evidence="11">Carbamoyl phosphate synthase small chain</fullName>
        <ecNumber evidence="11">6.3.5.5</ecNumber>
    </recommendedName>
    <alternativeName>
        <fullName evidence="11">Carbamoyl phosphate synthetase glutamine chain</fullName>
    </alternativeName>
</protein>
<gene>
    <name evidence="11 13" type="primary">carA</name>
    <name evidence="13" type="ORF">HYR64_05180</name>
</gene>
<dbReference type="PANTHER" id="PTHR43418:SF7">
    <property type="entry name" value="CARBAMOYL-PHOSPHATE SYNTHASE SMALL CHAIN"/>
    <property type="match status" value="1"/>
</dbReference>
<evidence type="ECO:0000256" key="3">
    <source>
        <dbReference type="ARBA" id="ARBA00007800"/>
    </source>
</evidence>
<dbReference type="InterPro" id="IPR017926">
    <property type="entry name" value="GATASE"/>
</dbReference>
<feature type="active site" evidence="11">
    <location>
        <position position="342"/>
    </location>
</feature>
<dbReference type="CDD" id="cd01744">
    <property type="entry name" value="GATase1_CPSase"/>
    <property type="match status" value="1"/>
</dbReference>
<comment type="subunit">
    <text evidence="11">Composed of two chains; the small (or glutamine) chain promotes the hydrolysis of glutamine to ammonia, which is used by the large (or ammonia) chain to synthesize carbamoyl phosphate. Tetramer of heterodimers (alpha,beta)4.</text>
</comment>
<dbReference type="GO" id="GO:0006207">
    <property type="term" value="P:'de novo' pyrimidine nucleobase biosynthetic process"/>
    <property type="evidence" value="ECO:0007669"/>
    <property type="project" value="InterPro"/>
</dbReference>
<accession>A0A931PWB6</accession>
<keyword evidence="11" id="KW-0055">Arginine biosynthesis</keyword>
<dbReference type="GO" id="GO:0004088">
    <property type="term" value="F:carbamoyl-phosphate synthase (glutamine-hydrolyzing) activity"/>
    <property type="evidence" value="ECO:0007669"/>
    <property type="project" value="UniProtKB-UniRule"/>
</dbReference>
<dbReference type="HAMAP" id="MF_01209">
    <property type="entry name" value="CPSase_S_chain"/>
    <property type="match status" value="1"/>
</dbReference>
<dbReference type="NCBIfam" id="NF009475">
    <property type="entry name" value="PRK12838.1"/>
    <property type="match status" value="1"/>
</dbReference>
<dbReference type="InterPro" id="IPR006274">
    <property type="entry name" value="CarbamoylP_synth_ssu"/>
</dbReference>
<evidence type="ECO:0000256" key="10">
    <source>
        <dbReference type="ARBA" id="ARBA00049285"/>
    </source>
</evidence>
<evidence type="ECO:0000256" key="1">
    <source>
        <dbReference type="ARBA" id="ARBA00004812"/>
    </source>
</evidence>
<comment type="pathway">
    <text evidence="2 11">Amino-acid biosynthesis; L-arginine biosynthesis; carbamoyl phosphate from bicarbonate: step 1/1.</text>
</comment>
<feature type="binding site" evidence="11">
    <location>
        <position position="299"/>
    </location>
    <ligand>
        <name>L-glutamine</name>
        <dbReference type="ChEBI" id="CHEBI:58359"/>
    </ligand>
</feature>
<dbReference type="Gene3D" id="3.50.30.20">
    <property type="entry name" value="Carbamoyl-phosphate synthase small subunit, N-terminal domain"/>
    <property type="match status" value="1"/>
</dbReference>
<evidence type="ECO:0000256" key="4">
    <source>
        <dbReference type="ARBA" id="ARBA00022598"/>
    </source>
</evidence>
<evidence type="ECO:0000256" key="5">
    <source>
        <dbReference type="ARBA" id="ARBA00022741"/>
    </source>
</evidence>
<dbReference type="GO" id="GO:0044205">
    <property type="term" value="P:'de novo' UMP biosynthetic process"/>
    <property type="evidence" value="ECO:0007669"/>
    <property type="project" value="UniProtKB-UniRule"/>
</dbReference>
<comment type="catalytic activity">
    <reaction evidence="9 11">
        <text>hydrogencarbonate + L-glutamine + 2 ATP + H2O = carbamoyl phosphate + L-glutamate + 2 ADP + phosphate + 2 H(+)</text>
        <dbReference type="Rhea" id="RHEA:18633"/>
        <dbReference type="ChEBI" id="CHEBI:15377"/>
        <dbReference type="ChEBI" id="CHEBI:15378"/>
        <dbReference type="ChEBI" id="CHEBI:17544"/>
        <dbReference type="ChEBI" id="CHEBI:29985"/>
        <dbReference type="ChEBI" id="CHEBI:30616"/>
        <dbReference type="ChEBI" id="CHEBI:43474"/>
        <dbReference type="ChEBI" id="CHEBI:58228"/>
        <dbReference type="ChEBI" id="CHEBI:58359"/>
        <dbReference type="ChEBI" id="CHEBI:456216"/>
        <dbReference type="EC" id="6.3.5.5"/>
    </reaction>
</comment>
<comment type="function">
    <text evidence="11">Small subunit of the glutamine-dependent carbamoyl phosphate synthetase (CPSase). CPSase catalyzes the formation of carbamoyl phosphate from the ammonia moiety of glutamine, carbonate, and phosphate donated by ATP, constituting the first step of 2 biosynthetic pathways, one leading to arginine and/or urea and the other to pyrimidine nucleotides. The small subunit (glutamine amidotransferase) binds and cleaves glutamine to supply the large subunit with the substrate ammonia.</text>
</comment>
<dbReference type="Pfam" id="PF00117">
    <property type="entry name" value="GATase"/>
    <property type="match status" value="1"/>
</dbReference>